<evidence type="ECO:0000256" key="11">
    <source>
        <dbReference type="ARBA" id="ARBA00023319"/>
    </source>
</evidence>
<feature type="domain" description="Ig-like" evidence="12">
    <location>
        <begin position="145"/>
        <end position="235"/>
    </location>
</feature>
<name>A0A1L8HGN3_XENLA</name>
<dbReference type="PRINTS" id="PR01536">
    <property type="entry name" value="INTRLKN1R12F"/>
</dbReference>
<dbReference type="AGR" id="Xenbase:XB-GENE-17336804"/>
<dbReference type="SMART" id="SM00409">
    <property type="entry name" value="IG"/>
    <property type="match status" value="3"/>
</dbReference>
<keyword evidence="8" id="KW-1015">Disulfide bond</keyword>
<dbReference type="InterPro" id="IPR036179">
    <property type="entry name" value="Ig-like_dom_sf"/>
</dbReference>
<evidence type="ECO:0000256" key="2">
    <source>
        <dbReference type="ARBA" id="ARBA00009752"/>
    </source>
</evidence>
<dbReference type="FunFam" id="2.60.40.10:FF:000188">
    <property type="entry name" value="Interleukin-1 receptor accessory protein-like 1"/>
    <property type="match status" value="1"/>
</dbReference>
<dbReference type="InterPro" id="IPR004074">
    <property type="entry name" value="IL-1_rcpt_I/II-typ"/>
</dbReference>
<organism evidence="13 14">
    <name type="scientific">Xenopus laevis</name>
    <name type="common">African clawed frog</name>
    <dbReference type="NCBI Taxonomy" id="8355"/>
    <lineage>
        <taxon>Eukaryota</taxon>
        <taxon>Metazoa</taxon>
        <taxon>Chordata</taxon>
        <taxon>Craniata</taxon>
        <taxon>Vertebrata</taxon>
        <taxon>Euteleostomi</taxon>
        <taxon>Amphibia</taxon>
        <taxon>Batrachia</taxon>
        <taxon>Anura</taxon>
        <taxon>Pipoidea</taxon>
        <taxon>Pipidae</taxon>
        <taxon>Xenopodinae</taxon>
        <taxon>Xenopus</taxon>
        <taxon>Xenopus</taxon>
    </lineage>
</organism>
<keyword evidence="9 14" id="KW-0675">Receptor</keyword>
<dbReference type="GO" id="GO:0004908">
    <property type="term" value="F:interleukin-1 receptor activity"/>
    <property type="evidence" value="ECO:0000318"/>
    <property type="project" value="GO_Central"/>
</dbReference>
<evidence type="ECO:0000256" key="5">
    <source>
        <dbReference type="ARBA" id="ARBA00022737"/>
    </source>
</evidence>
<keyword evidence="13" id="KW-1185">Reference proteome</keyword>
<evidence type="ECO:0000313" key="15">
    <source>
        <dbReference type="Xenbase" id="XB-GENE-17336804"/>
    </source>
</evidence>
<keyword evidence="6" id="KW-1133">Transmembrane helix</keyword>
<keyword evidence="4" id="KW-0732">Signal</keyword>
<evidence type="ECO:0000313" key="13">
    <source>
        <dbReference type="Proteomes" id="UP000186698"/>
    </source>
</evidence>
<keyword evidence="11" id="KW-0393">Immunoglobulin domain</keyword>
<dbReference type="KEGG" id="xla:108708406"/>
<dbReference type="CTD" id="108708406"/>
<dbReference type="AlphaFoldDB" id="A0A1L8HGN3"/>
<dbReference type="GO" id="GO:0007166">
    <property type="term" value="P:cell surface receptor signaling pathway"/>
    <property type="evidence" value="ECO:0000318"/>
    <property type="project" value="GO_Central"/>
</dbReference>
<sequence>MKQHFIYLKMKHVVVITMCILQTMAFAIPDSGKEEKCQEQITHFMGHYVLNGQPAVIKCPALQYLQMDFARMSPFSFNLAWTKNTFEYLYAGRESRIHPKEESLWFFPALIEDTGMYSCILRNSSLCIEVTLSLMVIKEEEVHIPDIAYEQLAFEHSQFQMFCPDLSDFTINRTDVQVQWYKDGEPMENDIKYMYSHGTTYIHIIEIVKDDEGYYTCKLQFTHENTQYVVSRTIHLRTVGKEKMHHPVIQYPNHKPIAAALDTKLVIPCKVYTGNGGDNSIVWWSANDSYIDEFFSDGRVTEGTFQEKTESDGHYIEVSLIFENVKEEDFNTEFKCIASNDYGSQVLPTQIQRAASAFTWYIPVVPAVLVCLIIALVVTHKYRKAANKKEYSLTKS</sequence>
<dbReference type="RefSeq" id="XP_018102563.1">
    <property type="nucleotide sequence ID" value="XM_018247074.1"/>
</dbReference>
<dbReference type="PANTHER" id="PTHR11890:SF3">
    <property type="entry name" value="INTERLEUKIN-1 RECEPTOR TYPE 2"/>
    <property type="match status" value="1"/>
</dbReference>
<protein>
    <submittedName>
        <fullName evidence="14">Interleukin-1 receptor type 2 isoform X1</fullName>
    </submittedName>
</protein>
<dbReference type="Pfam" id="PF07679">
    <property type="entry name" value="I-set"/>
    <property type="match status" value="1"/>
</dbReference>
<dbReference type="PROSITE" id="PS50835">
    <property type="entry name" value="IG_LIKE"/>
    <property type="match status" value="2"/>
</dbReference>
<comment type="similarity">
    <text evidence="2">Belongs to the interleukin-1 receptor family.</text>
</comment>
<reference evidence="14" key="1">
    <citation type="submission" date="2025-08" db="UniProtKB">
        <authorList>
            <consortium name="RefSeq"/>
        </authorList>
    </citation>
    <scope>IDENTIFICATION</scope>
    <source>
        <strain evidence="14">J_2021</strain>
        <tissue evidence="14">Erythrocytes</tissue>
    </source>
</reference>
<dbReference type="GO" id="GO:0009986">
    <property type="term" value="C:cell surface"/>
    <property type="evidence" value="ECO:0000318"/>
    <property type="project" value="GO_Central"/>
</dbReference>
<dbReference type="Xenbase" id="XB-GENE-17336804">
    <property type="gene designation" value="il1r2.L"/>
</dbReference>
<keyword evidence="10" id="KW-0325">Glycoprotein</keyword>
<evidence type="ECO:0000256" key="1">
    <source>
        <dbReference type="ARBA" id="ARBA00004479"/>
    </source>
</evidence>
<dbReference type="Proteomes" id="UP000186698">
    <property type="component" value="Chromosome 2L"/>
</dbReference>
<keyword evidence="5" id="KW-0677">Repeat</keyword>
<dbReference type="GO" id="GO:0004910">
    <property type="term" value="F:interleukin-1, type II, blocking receptor activity"/>
    <property type="evidence" value="ECO:0007669"/>
    <property type="project" value="InterPro"/>
</dbReference>
<dbReference type="SUPFAM" id="SSF48726">
    <property type="entry name" value="Immunoglobulin"/>
    <property type="match status" value="3"/>
</dbReference>
<dbReference type="STRING" id="8355.A0A1L8HGN3"/>
<evidence type="ECO:0000256" key="6">
    <source>
        <dbReference type="ARBA" id="ARBA00022989"/>
    </source>
</evidence>
<dbReference type="InterPro" id="IPR015621">
    <property type="entry name" value="IL-1_rcpt_fam"/>
</dbReference>
<dbReference type="OrthoDB" id="9881731at2759"/>
<dbReference type="InterPro" id="IPR013783">
    <property type="entry name" value="Ig-like_fold"/>
</dbReference>
<dbReference type="OMA" id="LLWWTAN"/>
<evidence type="ECO:0000256" key="7">
    <source>
        <dbReference type="ARBA" id="ARBA00023136"/>
    </source>
</evidence>
<evidence type="ECO:0000256" key="10">
    <source>
        <dbReference type="ARBA" id="ARBA00023180"/>
    </source>
</evidence>
<evidence type="ECO:0000256" key="3">
    <source>
        <dbReference type="ARBA" id="ARBA00022692"/>
    </source>
</evidence>
<keyword evidence="7" id="KW-0472">Membrane</keyword>
<dbReference type="GO" id="GO:0005886">
    <property type="term" value="C:plasma membrane"/>
    <property type="evidence" value="ECO:0000318"/>
    <property type="project" value="GO_Central"/>
</dbReference>
<comment type="subcellular location">
    <subcellularLocation>
        <location evidence="1">Membrane</location>
        <topology evidence="1">Single-pass type I membrane protein</topology>
    </subcellularLocation>
</comment>
<keyword evidence="3" id="KW-0812">Transmembrane</keyword>
<dbReference type="Gene3D" id="2.60.40.10">
    <property type="entry name" value="Immunoglobulins"/>
    <property type="match status" value="3"/>
</dbReference>
<dbReference type="InterPro" id="IPR004077">
    <property type="entry name" value="IL-1_rcpt_II-typ"/>
</dbReference>
<feature type="domain" description="Ig-like" evidence="12">
    <location>
        <begin position="29"/>
        <end position="133"/>
    </location>
</feature>
<dbReference type="Bgee" id="108708406">
    <property type="expression patterns" value="Expressed in spleen and 10 other cell types or tissues"/>
</dbReference>
<dbReference type="InterPro" id="IPR013098">
    <property type="entry name" value="Ig_I-set"/>
</dbReference>
<proteinExistence type="inferred from homology"/>
<accession>A0A1L8HGN3</accession>
<evidence type="ECO:0000256" key="9">
    <source>
        <dbReference type="ARBA" id="ARBA00023170"/>
    </source>
</evidence>
<dbReference type="PRINTS" id="PR01539">
    <property type="entry name" value="INTRLEUKN1R2"/>
</dbReference>
<gene>
    <name evidence="14 15" type="primary">il1r2.L</name>
</gene>
<evidence type="ECO:0000259" key="12">
    <source>
        <dbReference type="PROSITE" id="PS50835"/>
    </source>
</evidence>
<dbReference type="InterPro" id="IPR007110">
    <property type="entry name" value="Ig-like_dom"/>
</dbReference>
<dbReference type="PaxDb" id="8355-A0A1L8HGN3"/>
<dbReference type="InterPro" id="IPR003599">
    <property type="entry name" value="Ig_sub"/>
</dbReference>
<evidence type="ECO:0000256" key="4">
    <source>
        <dbReference type="ARBA" id="ARBA00022729"/>
    </source>
</evidence>
<evidence type="ECO:0000313" key="14">
    <source>
        <dbReference type="RefSeq" id="XP_018102563.1"/>
    </source>
</evidence>
<dbReference type="PANTHER" id="PTHR11890">
    <property type="entry name" value="INTERLEUKIN-1 RECEPTOR FAMILY MEMBER"/>
    <property type="match status" value="1"/>
</dbReference>
<evidence type="ECO:0000256" key="8">
    <source>
        <dbReference type="ARBA" id="ARBA00023157"/>
    </source>
</evidence>
<dbReference type="GeneID" id="108708406"/>